<sequence length="335" mass="40144">MNQDSEEDFPMIEVKKMNETEIRLFALLFNLMQESRGISFQRFRKIMPRYYHNDDIDSDRKKLYRDLNQLKSMGFNIKVANFGYQSEDHYPYYLEKETLDQILKFSKQELEYLSLLLCSETNFENEVLLSLSQKLFSKNLDLYPKGIKIHRQKNQDFRETESDLTKIIQALKDKRALIIQYGRDKKDRHIEPYRLIRKNSEDFYLLAFDRTKNALRRFILPRIFVKKELREDFVSKKKITNEDLNFHPLAFFKDTPRKITLEISPLFIDSFLNFLQGYENEISENRISLTTANIEALFPFFLKSPNALHPHSSADFKMEFQKYLHSLNEIYSIAN</sequence>
<accession>A0A4R9JY92</accession>
<dbReference type="AlphaFoldDB" id="A0A4R9JY92"/>
<dbReference type="RefSeq" id="WP_135624769.1">
    <property type="nucleotide sequence ID" value="NZ_RQGD01000039.1"/>
</dbReference>
<dbReference type="Proteomes" id="UP000297693">
    <property type="component" value="Unassembled WGS sequence"/>
</dbReference>
<dbReference type="PROSITE" id="PS52050">
    <property type="entry name" value="WYL"/>
    <property type="match status" value="1"/>
</dbReference>
<dbReference type="EMBL" id="RQGD01000039">
    <property type="protein sequence ID" value="TGL57141.1"/>
    <property type="molecule type" value="Genomic_DNA"/>
</dbReference>
<evidence type="ECO:0000313" key="2">
    <source>
        <dbReference type="EMBL" id="TGL57141.1"/>
    </source>
</evidence>
<dbReference type="PANTHER" id="PTHR34580">
    <property type="match status" value="1"/>
</dbReference>
<organism evidence="2 3">
    <name type="scientific">Leptospira ognonensis</name>
    <dbReference type="NCBI Taxonomy" id="2484945"/>
    <lineage>
        <taxon>Bacteria</taxon>
        <taxon>Pseudomonadati</taxon>
        <taxon>Spirochaetota</taxon>
        <taxon>Spirochaetia</taxon>
        <taxon>Leptospirales</taxon>
        <taxon>Leptospiraceae</taxon>
        <taxon>Leptospira</taxon>
    </lineage>
</organism>
<keyword evidence="3" id="KW-1185">Reference proteome</keyword>
<dbReference type="InterPro" id="IPR051534">
    <property type="entry name" value="CBASS_pafABC_assoc_protein"/>
</dbReference>
<evidence type="ECO:0000313" key="3">
    <source>
        <dbReference type="Proteomes" id="UP000297693"/>
    </source>
</evidence>
<protein>
    <submittedName>
        <fullName evidence="2">WYL domain-containing protein</fullName>
    </submittedName>
</protein>
<evidence type="ECO:0000259" key="1">
    <source>
        <dbReference type="Pfam" id="PF13280"/>
    </source>
</evidence>
<dbReference type="Pfam" id="PF13280">
    <property type="entry name" value="WYL"/>
    <property type="match status" value="1"/>
</dbReference>
<name>A0A4R9JY92_9LEPT</name>
<proteinExistence type="predicted"/>
<dbReference type="OrthoDB" id="341756at2"/>
<gene>
    <name evidence="2" type="ORF">EHQ58_15250</name>
</gene>
<dbReference type="InterPro" id="IPR026881">
    <property type="entry name" value="WYL_dom"/>
</dbReference>
<reference evidence="2" key="1">
    <citation type="journal article" date="2019" name="PLoS Negl. Trop. Dis.">
        <title>Revisiting the worldwide diversity of Leptospira species in the environment.</title>
        <authorList>
            <person name="Vincent A.T."/>
            <person name="Schiettekatte O."/>
            <person name="Bourhy P."/>
            <person name="Veyrier F.J."/>
            <person name="Picardeau M."/>
        </authorList>
    </citation>
    <scope>NUCLEOTIDE SEQUENCE [LARGE SCALE GENOMIC DNA]</scope>
    <source>
        <strain evidence="2">201702476</strain>
    </source>
</reference>
<dbReference type="PANTHER" id="PTHR34580:SF3">
    <property type="entry name" value="PROTEIN PAFB"/>
    <property type="match status" value="1"/>
</dbReference>
<feature type="domain" description="WYL" evidence="1">
    <location>
        <begin position="164"/>
        <end position="223"/>
    </location>
</feature>
<comment type="caution">
    <text evidence="2">The sequence shown here is derived from an EMBL/GenBank/DDBJ whole genome shotgun (WGS) entry which is preliminary data.</text>
</comment>